<organism evidence="1 2">
    <name type="scientific">Cupriavidus necator</name>
    <name type="common">Alcaligenes eutrophus</name>
    <name type="synonym">Ralstonia eutropha</name>
    <dbReference type="NCBI Taxonomy" id="106590"/>
    <lineage>
        <taxon>Bacteria</taxon>
        <taxon>Pseudomonadati</taxon>
        <taxon>Pseudomonadota</taxon>
        <taxon>Betaproteobacteria</taxon>
        <taxon>Burkholderiales</taxon>
        <taxon>Burkholderiaceae</taxon>
        <taxon>Cupriavidus</taxon>
    </lineage>
</organism>
<dbReference type="Gene3D" id="3.50.30.50">
    <property type="entry name" value="Putative cyclase"/>
    <property type="match status" value="1"/>
</dbReference>
<name>A0A367P6F6_CUPNE</name>
<dbReference type="SUPFAM" id="SSF102198">
    <property type="entry name" value="Putative cyclase"/>
    <property type="match status" value="1"/>
</dbReference>
<sequence>MTVSLTQFAQDVGNGAVRVVDLTHTLSPEFPALQLPPQFGQVSGFKLERISRYDDAGPGWYWNNFTCGEHTGTHLDAPVHWITGKDHPRNAVDTIDPRRFLGAACVIDASAEVGADPDWLLTVGFLQAWEARHGRIGEDAWVLLRTDWNKRMPDADAFLNIREDGAHTPGPTQDAVEWLIGERNVRGFGVETINTDAGQSYSWSLPYPCHTLMHGANKLGLQCLTNLDQLPPHGALIVAAPLKIQGGSGSPLRVFALVA</sequence>
<dbReference type="Proteomes" id="UP000253501">
    <property type="component" value="Unassembled WGS sequence"/>
</dbReference>
<dbReference type="Pfam" id="PF04199">
    <property type="entry name" value="Cyclase"/>
    <property type="match status" value="1"/>
</dbReference>
<dbReference type="PANTHER" id="PTHR31118">
    <property type="entry name" value="CYCLASE-LIKE PROTEIN 2"/>
    <property type="match status" value="1"/>
</dbReference>
<dbReference type="AlphaFoldDB" id="A0A367P6F6"/>
<dbReference type="GO" id="GO:0019441">
    <property type="term" value="P:L-tryptophan catabolic process to kynurenine"/>
    <property type="evidence" value="ECO:0007669"/>
    <property type="project" value="InterPro"/>
</dbReference>
<dbReference type="InterPro" id="IPR037175">
    <property type="entry name" value="KFase_sf"/>
</dbReference>
<proteinExistence type="predicted"/>
<evidence type="ECO:0000313" key="2">
    <source>
        <dbReference type="Proteomes" id="UP000253501"/>
    </source>
</evidence>
<accession>A0A367P6F6</accession>
<gene>
    <name evidence="1" type="ORF">DDK22_37270</name>
</gene>
<evidence type="ECO:0000313" key="1">
    <source>
        <dbReference type="EMBL" id="RCJ03428.1"/>
    </source>
</evidence>
<protein>
    <submittedName>
        <fullName evidence="1">Cyclase family protein</fullName>
    </submittedName>
</protein>
<comment type="caution">
    <text evidence="1">The sequence shown here is derived from an EMBL/GenBank/DDBJ whole genome shotgun (WGS) entry which is preliminary data.</text>
</comment>
<reference evidence="1 2" key="1">
    <citation type="submission" date="2018-04" db="EMBL/GenBank/DDBJ databases">
        <title>Cupriavidus necator CR12 genome sequencing and assembly.</title>
        <authorList>
            <person name="Ben Fekih I."/>
            <person name="Mazhar H.S."/>
            <person name="Bello S.K."/>
            <person name="Rensing C."/>
        </authorList>
    </citation>
    <scope>NUCLEOTIDE SEQUENCE [LARGE SCALE GENOMIC DNA]</scope>
    <source>
        <strain evidence="1 2">CR12</strain>
    </source>
</reference>
<dbReference type="PANTHER" id="PTHR31118:SF12">
    <property type="entry name" value="CYCLASE-LIKE PROTEIN 2"/>
    <property type="match status" value="1"/>
</dbReference>
<dbReference type="RefSeq" id="WP_114136277.1">
    <property type="nucleotide sequence ID" value="NZ_CP068435.1"/>
</dbReference>
<dbReference type="InterPro" id="IPR007325">
    <property type="entry name" value="KFase/CYL"/>
</dbReference>
<dbReference type="GO" id="GO:0004061">
    <property type="term" value="F:arylformamidase activity"/>
    <property type="evidence" value="ECO:0007669"/>
    <property type="project" value="InterPro"/>
</dbReference>
<dbReference type="EMBL" id="QDHA01000158">
    <property type="protein sequence ID" value="RCJ03428.1"/>
    <property type="molecule type" value="Genomic_DNA"/>
</dbReference>